<comment type="subcellular location">
    <subcellularLocation>
        <location evidence="1">Membrane</location>
        <topology evidence="1">Multi-pass membrane protein</topology>
    </subcellularLocation>
</comment>
<keyword evidence="6 8" id="KW-0472">Membrane</keyword>
<dbReference type="InterPro" id="IPR011060">
    <property type="entry name" value="RibuloseP-bd_barrel"/>
</dbReference>
<gene>
    <name evidence="10" type="ORF">TeGR_g6739</name>
</gene>
<feature type="transmembrane region" description="Helical" evidence="8">
    <location>
        <begin position="190"/>
        <end position="212"/>
    </location>
</feature>
<dbReference type="SUPFAM" id="SSF48317">
    <property type="entry name" value="Acid phosphatase/Vanadium-dependent haloperoxidase"/>
    <property type="match status" value="1"/>
</dbReference>
<sequence>MPSSLLSQCLPLCGSVVFLAFGVAFPSLTVPLNERPIPYQELSSGDVVLDLGLSNPYLTDSEETVPAWLLLAIGFCLPLLSILLLLLLAFPHLPPSSVSVDEESGFASLVAKPAPASRTRLEEGLLAVAAFFVAAGCNELVTDTLKKYVGRLRPNFYEMCQFDASTLSCLGPESDQHQARSSFPSGHSSISFCGMVFLSLYLSSYLSLLLPGRSARRALALAAAWAGPLALAAWVAASRLVDNWHHPSDVLAGSAIGALSAVGSWALFYVGPTHLCPQSTQMRMSGSESWPPMTLWKNTAFLAPHSEHLRVSVREMVGSYTSKPFETQLMVSERCTDAMLPQFTECTKGPNGEPGVVIVHVEACTHLHRALGVIREAGGSPSVALNPHTPAEMIENVLDMVDHVLVMTVNPGFGGQAYIPTMTDKIRKIRKWIVDGGHDVDIEVDGGIKATKETIGACAEAGANCFIAGSGLFAYDDMAQGVKELTALALEGQKAK</sequence>
<dbReference type="Pfam" id="PF01569">
    <property type="entry name" value="PAP2"/>
    <property type="match status" value="1"/>
</dbReference>
<keyword evidence="5 8" id="KW-1133">Transmembrane helix</keyword>
<comment type="similarity">
    <text evidence="2">Belongs to the PA-phosphatase related phosphoesterase family.</text>
</comment>
<evidence type="ECO:0000256" key="1">
    <source>
        <dbReference type="ARBA" id="ARBA00004141"/>
    </source>
</evidence>
<feature type="transmembrane region" description="Helical" evidence="8">
    <location>
        <begin position="250"/>
        <end position="271"/>
    </location>
</feature>
<dbReference type="Proteomes" id="UP001165060">
    <property type="component" value="Unassembled WGS sequence"/>
</dbReference>
<evidence type="ECO:0000256" key="2">
    <source>
        <dbReference type="ARBA" id="ARBA00008816"/>
    </source>
</evidence>
<dbReference type="Pfam" id="PF00834">
    <property type="entry name" value="Ribul_P_3_epim"/>
    <property type="match status" value="1"/>
</dbReference>
<evidence type="ECO:0000256" key="6">
    <source>
        <dbReference type="ARBA" id="ARBA00023136"/>
    </source>
</evidence>
<evidence type="ECO:0000256" key="5">
    <source>
        <dbReference type="ARBA" id="ARBA00022989"/>
    </source>
</evidence>
<dbReference type="PANTHER" id="PTHR10165:SF35">
    <property type="entry name" value="RE23632P"/>
    <property type="match status" value="1"/>
</dbReference>
<dbReference type="Gene3D" id="3.20.20.70">
    <property type="entry name" value="Aldolase class I"/>
    <property type="match status" value="1"/>
</dbReference>
<evidence type="ECO:0000256" key="4">
    <source>
        <dbReference type="ARBA" id="ARBA00022723"/>
    </source>
</evidence>
<dbReference type="InterPro" id="IPR013785">
    <property type="entry name" value="Aldolase_TIM"/>
</dbReference>
<keyword evidence="4" id="KW-0479">Metal-binding</keyword>
<accession>A0ABQ6M7H3</accession>
<evidence type="ECO:0000313" key="11">
    <source>
        <dbReference type="Proteomes" id="UP001165060"/>
    </source>
</evidence>
<keyword evidence="7" id="KW-0413">Isomerase</keyword>
<evidence type="ECO:0000256" key="8">
    <source>
        <dbReference type="SAM" id="Phobius"/>
    </source>
</evidence>
<dbReference type="InterPro" id="IPR000326">
    <property type="entry name" value="PAP2/HPO"/>
</dbReference>
<keyword evidence="3 8" id="KW-0812">Transmembrane</keyword>
<dbReference type="SUPFAM" id="SSF51366">
    <property type="entry name" value="Ribulose-phoshate binding barrel"/>
    <property type="match status" value="1"/>
</dbReference>
<comment type="caution">
    <text evidence="10">The sequence shown here is derived from an EMBL/GenBank/DDBJ whole genome shotgun (WGS) entry which is preliminary data.</text>
</comment>
<dbReference type="InterPro" id="IPR036938">
    <property type="entry name" value="PAP2/HPO_sf"/>
</dbReference>
<proteinExistence type="inferred from homology"/>
<dbReference type="PANTHER" id="PTHR10165">
    <property type="entry name" value="LIPID PHOSPHATE PHOSPHATASE"/>
    <property type="match status" value="1"/>
</dbReference>
<name>A0ABQ6M7H3_9STRA</name>
<evidence type="ECO:0000259" key="9">
    <source>
        <dbReference type="SMART" id="SM00014"/>
    </source>
</evidence>
<dbReference type="CDD" id="cd00429">
    <property type="entry name" value="RPE"/>
    <property type="match status" value="1"/>
</dbReference>
<dbReference type="Gene3D" id="1.20.144.10">
    <property type="entry name" value="Phosphatidic acid phosphatase type 2/haloperoxidase"/>
    <property type="match status" value="1"/>
</dbReference>
<evidence type="ECO:0000256" key="3">
    <source>
        <dbReference type="ARBA" id="ARBA00022692"/>
    </source>
</evidence>
<evidence type="ECO:0000256" key="7">
    <source>
        <dbReference type="ARBA" id="ARBA00023235"/>
    </source>
</evidence>
<feature type="domain" description="Phosphatidic acid phosphatase type 2/haloperoxidase" evidence="9">
    <location>
        <begin position="126"/>
        <end position="265"/>
    </location>
</feature>
<dbReference type="SMART" id="SM00014">
    <property type="entry name" value="acidPPc"/>
    <property type="match status" value="1"/>
</dbReference>
<evidence type="ECO:0000313" key="10">
    <source>
        <dbReference type="EMBL" id="GMI21055.1"/>
    </source>
</evidence>
<feature type="transmembrane region" description="Helical" evidence="8">
    <location>
        <begin position="67"/>
        <end position="90"/>
    </location>
</feature>
<dbReference type="EMBL" id="BRYB01000035">
    <property type="protein sequence ID" value="GMI21055.1"/>
    <property type="molecule type" value="Genomic_DNA"/>
</dbReference>
<dbReference type="InterPro" id="IPR000056">
    <property type="entry name" value="Ribul_P_3_epim-like"/>
</dbReference>
<protein>
    <recommendedName>
        <fullName evidence="9">Phosphatidic acid phosphatase type 2/haloperoxidase domain-containing protein</fullName>
    </recommendedName>
</protein>
<feature type="transmembrane region" description="Helical" evidence="8">
    <location>
        <begin position="218"/>
        <end position="238"/>
    </location>
</feature>
<keyword evidence="11" id="KW-1185">Reference proteome</keyword>
<reference evidence="10 11" key="1">
    <citation type="journal article" date="2023" name="Commun. Biol.">
        <title>Genome analysis of Parmales, the sister group of diatoms, reveals the evolutionary specialization of diatoms from phago-mixotrophs to photoautotrophs.</title>
        <authorList>
            <person name="Ban H."/>
            <person name="Sato S."/>
            <person name="Yoshikawa S."/>
            <person name="Yamada K."/>
            <person name="Nakamura Y."/>
            <person name="Ichinomiya M."/>
            <person name="Sato N."/>
            <person name="Blanc-Mathieu R."/>
            <person name="Endo H."/>
            <person name="Kuwata A."/>
            <person name="Ogata H."/>
        </authorList>
    </citation>
    <scope>NUCLEOTIDE SEQUENCE [LARGE SCALE GENOMIC DNA]</scope>
</reference>
<organism evidence="10 11">
    <name type="scientific">Tetraparma gracilis</name>
    <dbReference type="NCBI Taxonomy" id="2962635"/>
    <lineage>
        <taxon>Eukaryota</taxon>
        <taxon>Sar</taxon>
        <taxon>Stramenopiles</taxon>
        <taxon>Ochrophyta</taxon>
        <taxon>Bolidophyceae</taxon>
        <taxon>Parmales</taxon>
        <taxon>Triparmaceae</taxon>
        <taxon>Tetraparma</taxon>
    </lineage>
</organism>
<dbReference type="InterPro" id="IPR043216">
    <property type="entry name" value="PAP-like"/>
</dbReference>